<dbReference type="EMBL" id="VMKP01000002">
    <property type="protein sequence ID" value="TVO65614.1"/>
    <property type="molecule type" value="Genomic_DNA"/>
</dbReference>
<dbReference type="AlphaFoldDB" id="A0A557RKC4"/>
<dbReference type="InterPro" id="IPR018649">
    <property type="entry name" value="SHOCT"/>
</dbReference>
<gene>
    <name evidence="2" type="ORF">FPL11_06005</name>
</gene>
<protein>
    <submittedName>
        <fullName evidence="2">SHOCT domain-containing protein</fullName>
    </submittedName>
</protein>
<organism evidence="2 3">
    <name type="scientific">Spiribacter aquaticus</name>
    <dbReference type="NCBI Taxonomy" id="1935996"/>
    <lineage>
        <taxon>Bacteria</taxon>
        <taxon>Pseudomonadati</taxon>
        <taxon>Pseudomonadota</taxon>
        <taxon>Gammaproteobacteria</taxon>
        <taxon>Chromatiales</taxon>
        <taxon>Ectothiorhodospiraceae</taxon>
        <taxon>Spiribacter</taxon>
    </lineage>
</organism>
<reference evidence="2 3" key="1">
    <citation type="submission" date="2019-07" db="EMBL/GenBank/DDBJ databases">
        <title>Reclasification of Spiribacter aquaticus.</title>
        <authorList>
            <person name="Leon M.J."/>
            <person name="Sanchez-Porro C."/>
            <person name="Ventosa A."/>
        </authorList>
    </citation>
    <scope>NUCLEOTIDE SEQUENCE [LARGE SCALE GENOMIC DNA]</scope>
    <source>
        <strain evidence="2 3">SP30</strain>
    </source>
</reference>
<proteinExistence type="predicted"/>
<evidence type="ECO:0000313" key="3">
    <source>
        <dbReference type="Proteomes" id="UP000316688"/>
    </source>
</evidence>
<accession>A0A557RKC4</accession>
<keyword evidence="3" id="KW-1185">Reference proteome</keyword>
<name>A0A557RKC4_9GAMM</name>
<evidence type="ECO:0000313" key="2">
    <source>
        <dbReference type="EMBL" id="TVO65614.1"/>
    </source>
</evidence>
<feature type="domain" description="SHOCT" evidence="1">
    <location>
        <begin position="163"/>
        <end position="189"/>
    </location>
</feature>
<dbReference type="RefSeq" id="WP_144347823.1">
    <property type="nucleotide sequence ID" value="NZ_VMKP01000002.1"/>
</dbReference>
<evidence type="ECO:0000259" key="1">
    <source>
        <dbReference type="Pfam" id="PF09851"/>
    </source>
</evidence>
<sequence>MVFPKSLPILAACLGLGACSMLPGISDGDPADPARAEAEAPSAADGFISRVSTPELTVSTDAPGNEFRQVDQFTRYARVNCNIASQRDAGLETIVRKLRDEAAAGNADYLRIVGAGPFYNRGICDESQLQLSGTAYRRDTGGTSGQVGGSAASAPATDSLAGRLEELEALRDRGLINQNEYEQLRERVLDEAY</sequence>
<dbReference type="Proteomes" id="UP000316688">
    <property type="component" value="Unassembled WGS sequence"/>
</dbReference>
<dbReference type="Pfam" id="PF09851">
    <property type="entry name" value="SHOCT"/>
    <property type="match status" value="1"/>
</dbReference>
<comment type="caution">
    <text evidence="2">The sequence shown here is derived from an EMBL/GenBank/DDBJ whole genome shotgun (WGS) entry which is preliminary data.</text>
</comment>
<dbReference type="PROSITE" id="PS51257">
    <property type="entry name" value="PROKAR_LIPOPROTEIN"/>
    <property type="match status" value="1"/>
</dbReference>